<dbReference type="GO" id="GO:0007399">
    <property type="term" value="P:nervous system development"/>
    <property type="evidence" value="ECO:0007669"/>
    <property type="project" value="UniProtKB-ARBA"/>
</dbReference>
<dbReference type="OrthoDB" id="125363at2759"/>
<dbReference type="SMART" id="SM00630">
    <property type="entry name" value="Sema"/>
    <property type="match status" value="1"/>
</dbReference>
<dbReference type="GO" id="GO:0002116">
    <property type="term" value="C:semaphorin receptor complex"/>
    <property type="evidence" value="ECO:0007669"/>
    <property type="project" value="TreeGrafter"/>
</dbReference>
<accession>A0A556U1Y7</accession>
<proteinExistence type="predicted"/>
<keyword evidence="6" id="KW-0325">Glycoprotein</keyword>
<dbReference type="EMBL" id="VCAZ01000039">
    <property type="protein sequence ID" value="TSL97267.1"/>
    <property type="molecule type" value="Genomic_DNA"/>
</dbReference>
<dbReference type="PANTHER" id="PTHR22625">
    <property type="entry name" value="PLEXIN"/>
    <property type="match status" value="1"/>
</dbReference>
<dbReference type="GO" id="GO:0043542">
    <property type="term" value="P:endothelial cell migration"/>
    <property type="evidence" value="ECO:0007669"/>
    <property type="project" value="TreeGrafter"/>
</dbReference>
<keyword evidence="5" id="KW-1133">Transmembrane helix</keyword>
<dbReference type="Pfam" id="PF01833">
    <property type="entry name" value="TIG"/>
    <property type="match status" value="3"/>
</dbReference>
<feature type="chain" id="PRO_5022068617" evidence="8">
    <location>
        <begin position="29"/>
        <end position="950"/>
    </location>
</feature>
<evidence type="ECO:0000313" key="11">
    <source>
        <dbReference type="Proteomes" id="UP000319801"/>
    </source>
</evidence>
<keyword evidence="2" id="KW-0812">Transmembrane</keyword>
<sequence>MALSTESLTIMTRALLVAVLLASRGVCALHIQHTFTSPSETNNFVVDAVSRRVYLASVNAIYQLNGTLATEVSNSTGPVRDNVLCHAPQLPQAPCEYTKSLTDNHNKLLALDREQGVLVTCGSVYQGFCELRKMDNVSQIAVEFPMPNDTVFPSMLNVVANHPNASTAGLVFRSQGGIPRLLVAATYTGLGTDYFPKNHSKEDLRFENTPEIAIRSLNTKDLSRLFTYDINPSEDNVFKIKQEVKPKHKLSFVRVFAQKSYSYIAMNNNANSGFKESQPNSILARICLDTDTPRRPASEGRKLTESYIQMGLQCGASGNIYNRLVSIFPADIDVQGQPVAEPYLFGVFAKSNRKSALCAFRVSEIEETIRQGRRNCSNGPNGEVQVLDSVIQGSGAECEAKAIVTLHQEQLNCGAAHLQHPLALRKPIRAEPLYEASGISSVAVDNIHNHTVVFLGTTNGRLRKNAEDCPGIMTEEFPPWPTGITQDVRLSLSNVEQDTELNCDFGNGQSYKAHWLDGQSAVECRGVTISPLNGPLSGGTLLTVVGKNLGRRAEEVEVYIGNVSCQLLPHHYTVSVELVCMTGASSTEVKNSVEVRVGETARGYSKEAFSFSYVLPRLSDLKPIHGPIAGGTRLTIRGASLQAGSTVKVRVNTTRDCKIERLSDELIECVMPPAAQDLVENVTVCVEYDEMPCERQLSGVFFYEKNPVISIVKPNKSYLSGGRNISVIGQSFDLVQTAEMHVVGIGQSVCTVASPNLILCHSPAASQSQQAMAQFYLNGILYRRNGHASTEPDMDEEEESNAGHFLFEYVEDPQFYTANKEKLIKHHPGEPLTLIINKGPSELDLTRDEYSVMIGSERCDISFDNKQMFHCTINRTLSSRSGELPVTVHVGNFHKVIAVVQMGGSELAIVVTVVVCCVLLLLCTVDLEPSEAKNVQRRQGHNWSQGHTLS</sequence>
<comment type="caution">
    <text evidence="7">Lacks conserved residue(s) required for the propagation of feature annotation.</text>
</comment>
<name>A0A556U1Y7_BAGYA</name>
<dbReference type="PROSITE" id="PS51004">
    <property type="entry name" value="SEMA"/>
    <property type="match status" value="1"/>
</dbReference>
<dbReference type="Gene3D" id="2.60.40.10">
    <property type="entry name" value="Immunoglobulins"/>
    <property type="match status" value="3"/>
</dbReference>
<dbReference type="InterPro" id="IPR013783">
    <property type="entry name" value="Ig-like_fold"/>
</dbReference>
<evidence type="ECO:0000313" key="10">
    <source>
        <dbReference type="EMBL" id="TSL97267.1"/>
    </source>
</evidence>
<dbReference type="PANTHER" id="PTHR22625:SF7">
    <property type="entry name" value="PLEXIN-D1"/>
    <property type="match status" value="1"/>
</dbReference>
<comment type="subcellular location">
    <subcellularLocation>
        <location evidence="1">Membrane</location>
        <topology evidence="1">Single-pass membrane protein</topology>
    </subcellularLocation>
</comment>
<evidence type="ECO:0000256" key="1">
    <source>
        <dbReference type="ARBA" id="ARBA00004167"/>
    </source>
</evidence>
<dbReference type="AlphaFoldDB" id="A0A556U1Y7"/>
<keyword evidence="5" id="KW-0472">Membrane</keyword>
<dbReference type="InterPro" id="IPR014756">
    <property type="entry name" value="Ig_E-set"/>
</dbReference>
<feature type="domain" description="Sema" evidence="9">
    <location>
        <begin position="18"/>
        <end position="529"/>
    </location>
</feature>
<evidence type="ECO:0000256" key="6">
    <source>
        <dbReference type="ARBA" id="ARBA00023180"/>
    </source>
</evidence>
<dbReference type="GO" id="GO:0050772">
    <property type="term" value="P:positive regulation of axonogenesis"/>
    <property type="evidence" value="ECO:0007669"/>
    <property type="project" value="TreeGrafter"/>
</dbReference>
<dbReference type="InterPro" id="IPR036352">
    <property type="entry name" value="Semap_dom_sf"/>
</dbReference>
<evidence type="ECO:0000259" key="9">
    <source>
        <dbReference type="PROSITE" id="PS51004"/>
    </source>
</evidence>
<evidence type="ECO:0000256" key="7">
    <source>
        <dbReference type="PROSITE-ProRule" id="PRU00352"/>
    </source>
</evidence>
<protein>
    <submittedName>
        <fullName evidence="10">Plexin-D1</fullName>
    </submittedName>
</protein>
<evidence type="ECO:0000256" key="2">
    <source>
        <dbReference type="ARBA" id="ARBA00022692"/>
    </source>
</evidence>
<dbReference type="InterPro" id="IPR015943">
    <property type="entry name" value="WD40/YVTN_repeat-like_dom_sf"/>
</dbReference>
<dbReference type="GO" id="GO:0030334">
    <property type="term" value="P:regulation of cell migration"/>
    <property type="evidence" value="ECO:0007669"/>
    <property type="project" value="TreeGrafter"/>
</dbReference>
<dbReference type="GO" id="GO:0008360">
    <property type="term" value="P:regulation of cell shape"/>
    <property type="evidence" value="ECO:0007669"/>
    <property type="project" value="TreeGrafter"/>
</dbReference>
<evidence type="ECO:0000256" key="8">
    <source>
        <dbReference type="SAM" id="SignalP"/>
    </source>
</evidence>
<dbReference type="GO" id="GO:0005886">
    <property type="term" value="C:plasma membrane"/>
    <property type="evidence" value="ECO:0007669"/>
    <property type="project" value="TreeGrafter"/>
</dbReference>
<keyword evidence="4" id="KW-0677">Repeat</keyword>
<organism evidence="10 11">
    <name type="scientific">Bagarius yarrelli</name>
    <name type="common">Goonch</name>
    <name type="synonym">Bagrus yarrelli</name>
    <dbReference type="NCBI Taxonomy" id="175774"/>
    <lineage>
        <taxon>Eukaryota</taxon>
        <taxon>Metazoa</taxon>
        <taxon>Chordata</taxon>
        <taxon>Craniata</taxon>
        <taxon>Vertebrata</taxon>
        <taxon>Euteleostomi</taxon>
        <taxon>Actinopterygii</taxon>
        <taxon>Neopterygii</taxon>
        <taxon>Teleostei</taxon>
        <taxon>Ostariophysi</taxon>
        <taxon>Siluriformes</taxon>
        <taxon>Sisoridae</taxon>
        <taxon>Sisorinae</taxon>
        <taxon>Bagarius</taxon>
    </lineage>
</organism>
<feature type="signal peptide" evidence="8">
    <location>
        <begin position="1"/>
        <end position="28"/>
    </location>
</feature>
<evidence type="ECO:0000256" key="3">
    <source>
        <dbReference type="ARBA" id="ARBA00022729"/>
    </source>
</evidence>
<dbReference type="Proteomes" id="UP000319801">
    <property type="component" value="Unassembled WGS sequence"/>
</dbReference>
<dbReference type="GO" id="GO:0007162">
    <property type="term" value="P:negative regulation of cell adhesion"/>
    <property type="evidence" value="ECO:0007669"/>
    <property type="project" value="TreeGrafter"/>
</dbReference>
<dbReference type="Gene3D" id="2.130.10.10">
    <property type="entry name" value="YVTN repeat-like/Quinoprotein amine dehydrogenase"/>
    <property type="match status" value="1"/>
</dbReference>
<reference evidence="10 11" key="1">
    <citation type="journal article" date="2019" name="Genome Biol. Evol.">
        <title>Whole-Genome Sequencing of the Giant Devil Catfish, Bagarius yarrelli.</title>
        <authorList>
            <person name="Jiang W."/>
            <person name="Lv Y."/>
            <person name="Cheng L."/>
            <person name="Yang K."/>
            <person name="Chao B."/>
            <person name="Wang X."/>
            <person name="Li Y."/>
            <person name="Pan X."/>
            <person name="You X."/>
            <person name="Zhang Y."/>
            <person name="Yang J."/>
            <person name="Li J."/>
            <person name="Zhang X."/>
            <person name="Liu S."/>
            <person name="Sun C."/>
            <person name="Yang J."/>
            <person name="Shi Q."/>
        </authorList>
    </citation>
    <scope>NUCLEOTIDE SEQUENCE [LARGE SCALE GENOMIC DNA]</scope>
    <source>
        <strain evidence="10">JWS20170419001</strain>
        <tissue evidence="10">Muscle</tissue>
    </source>
</reference>
<dbReference type="SMART" id="SM00429">
    <property type="entry name" value="IPT"/>
    <property type="match status" value="3"/>
</dbReference>
<dbReference type="GO" id="GO:0017154">
    <property type="term" value="F:semaphorin receptor activity"/>
    <property type="evidence" value="ECO:0007669"/>
    <property type="project" value="InterPro"/>
</dbReference>
<dbReference type="SUPFAM" id="SSF101912">
    <property type="entry name" value="Sema domain"/>
    <property type="match status" value="1"/>
</dbReference>
<dbReference type="SUPFAM" id="SSF81296">
    <property type="entry name" value="E set domains"/>
    <property type="match status" value="3"/>
</dbReference>
<gene>
    <name evidence="10" type="ORF">Baya_7522</name>
</gene>
<evidence type="ECO:0000256" key="5">
    <source>
        <dbReference type="ARBA" id="ARBA00022989"/>
    </source>
</evidence>
<keyword evidence="11" id="KW-1185">Reference proteome</keyword>
<keyword evidence="3 8" id="KW-0732">Signal</keyword>
<dbReference type="InterPro" id="IPR002909">
    <property type="entry name" value="IPT_dom"/>
</dbReference>
<comment type="caution">
    <text evidence="10">The sequence shown here is derived from an EMBL/GenBank/DDBJ whole genome shotgun (WGS) entry which is preliminary data.</text>
</comment>
<dbReference type="Pfam" id="PF01403">
    <property type="entry name" value="Sema"/>
    <property type="match status" value="1"/>
</dbReference>
<dbReference type="InterPro" id="IPR001627">
    <property type="entry name" value="Semap_dom"/>
</dbReference>
<evidence type="ECO:0000256" key="4">
    <source>
        <dbReference type="ARBA" id="ARBA00022737"/>
    </source>
</evidence>
<dbReference type="InterPro" id="IPR031148">
    <property type="entry name" value="Plexin"/>
</dbReference>